<comment type="caution">
    <text evidence="1">The sequence shown here is derived from an EMBL/GenBank/DDBJ whole genome shotgun (WGS) entry which is preliminary data.</text>
</comment>
<evidence type="ECO:0000313" key="1">
    <source>
        <dbReference type="EMBL" id="MCH5600554.1"/>
    </source>
</evidence>
<name>A0ABS9SQ75_9BACT</name>
<protein>
    <submittedName>
        <fullName evidence="1">Uncharacterized protein</fullName>
    </submittedName>
</protein>
<dbReference type="Proteomes" id="UP001202248">
    <property type="component" value="Unassembled WGS sequence"/>
</dbReference>
<dbReference type="EMBL" id="JAKWBL010000004">
    <property type="protein sequence ID" value="MCH5600554.1"/>
    <property type="molecule type" value="Genomic_DNA"/>
</dbReference>
<accession>A0ABS9SQ75</accession>
<reference evidence="1 2" key="1">
    <citation type="submission" date="2022-02" db="EMBL/GenBank/DDBJ databases">
        <authorList>
            <person name="Min J."/>
        </authorList>
    </citation>
    <scope>NUCLEOTIDE SEQUENCE [LARGE SCALE GENOMIC DNA]</scope>
    <source>
        <strain evidence="1 2">GR10-1</strain>
    </source>
</reference>
<proteinExistence type="predicted"/>
<dbReference type="RefSeq" id="WP_240832825.1">
    <property type="nucleotide sequence ID" value="NZ_JAKWBL010000004.1"/>
</dbReference>
<sequence length="111" mass="12332">MGQAKDLFLTASETDNEHRYIANTGTFVPITIAPKNSTPYKIFTQQNKGYVVFQNGVYQYDGNSFIAIPNINRGGTYRKVNGGKDFLMKQDTSFLLSAGAIYITASGYKKE</sequence>
<evidence type="ECO:0000313" key="2">
    <source>
        <dbReference type="Proteomes" id="UP001202248"/>
    </source>
</evidence>
<organism evidence="1 2">
    <name type="scientific">Niabella ginsengisoli</name>
    <dbReference type="NCBI Taxonomy" id="522298"/>
    <lineage>
        <taxon>Bacteria</taxon>
        <taxon>Pseudomonadati</taxon>
        <taxon>Bacteroidota</taxon>
        <taxon>Chitinophagia</taxon>
        <taxon>Chitinophagales</taxon>
        <taxon>Chitinophagaceae</taxon>
        <taxon>Niabella</taxon>
    </lineage>
</organism>
<keyword evidence="2" id="KW-1185">Reference proteome</keyword>
<gene>
    <name evidence="1" type="ORF">MKP09_22870</name>
</gene>